<gene>
    <name evidence="2" type="primary">LOC107404946</name>
</gene>
<reference evidence="1" key="1">
    <citation type="submission" date="2025-05" db="UniProtKB">
        <authorList>
            <consortium name="RefSeq"/>
        </authorList>
    </citation>
    <scope>NUCLEOTIDE SEQUENCE [LARGE SCALE GENOMIC DNA]</scope>
</reference>
<organism evidence="1 2">
    <name type="scientific">Ziziphus jujuba</name>
    <name type="common">Chinese jujube</name>
    <name type="synonym">Ziziphus sativa</name>
    <dbReference type="NCBI Taxonomy" id="326968"/>
    <lineage>
        <taxon>Eukaryota</taxon>
        <taxon>Viridiplantae</taxon>
        <taxon>Streptophyta</taxon>
        <taxon>Embryophyta</taxon>
        <taxon>Tracheophyta</taxon>
        <taxon>Spermatophyta</taxon>
        <taxon>Magnoliopsida</taxon>
        <taxon>eudicotyledons</taxon>
        <taxon>Gunneridae</taxon>
        <taxon>Pentapetalae</taxon>
        <taxon>rosids</taxon>
        <taxon>fabids</taxon>
        <taxon>Rosales</taxon>
        <taxon>Rhamnaceae</taxon>
        <taxon>Paliureae</taxon>
        <taxon>Ziziphus</taxon>
    </lineage>
</organism>
<dbReference type="InterPro" id="IPR053085">
    <property type="entry name" value="Jasmonate-induced_protein"/>
</dbReference>
<protein>
    <submittedName>
        <fullName evidence="2">23 kDa jasmonate-induced protein isoform X1</fullName>
    </submittedName>
</protein>
<dbReference type="InterPro" id="IPR049065">
    <property type="entry name" value="Nakanori"/>
</dbReference>
<dbReference type="Proteomes" id="UP001652623">
    <property type="component" value="Chromosome 2"/>
</dbReference>
<dbReference type="Pfam" id="PF21230">
    <property type="entry name" value="Nakanori"/>
    <property type="match status" value="1"/>
</dbReference>
<keyword evidence="1" id="KW-1185">Reference proteome</keyword>
<dbReference type="PANTHER" id="PTHR36482:SF5">
    <property type="entry name" value="23 KDA JASMONATE-INDUCED PROTEIN-LIKE"/>
    <property type="match status" value="1"/>
</dbReference>
<accession>A0ABM3IJU1</accession>
<evidence type="ECO:0000313" key="2">
    <source>
        <dbReference type="RefSeq" id="XP_048329961.2"/>
    </source>
</evidence>
<dbReference type="PANTHER" id="PTHR36482">
    <property type="entry name" value="OSJNBA0024J22.15 PROTEIN"/>
    <property type="match status" value="1"/>
</dbReference>
<dbReference type="GeneID" id="107404946"/>
<dbReference type="Gene3D" id="2.60.270.50">
    <property type="match status" value="1"/>
</dbReference>
<evidence type="ECO:0000313" key="1">
    <source>
        <dbReference type="Proteomes" id="UP001652623"/>
    </source>
</evidence>
<name>A0ABM3IJU1_ZIZJJ</name>
<proteinExistence type="predicted"/>
<dbReference type="RefSeq" id="XP_048329961.2">
    <property type="nucleotide sequence ID" value="XM_048474004.2"/>
</dbReference>
<reference evidence="2" key="2">
    <citation type="submission" date="2025-08" db="UniProtKB">
        <authorList>
            <consortium name="RefSeq"/>
        </authorList>
    </citation>
    <scope>IDENTIFICATION</scope>
    <source>
        <tissue evidence="2">Seedling</tissue>
    </source>
</reference>
<sequence length="220" mass="24497">MNMGDGVFGNPITNSTLKRLPEFEDDYNITSIDRACVALNMKNAEEKNVRALQYLEMLKEKCGVDLGTLCLLYNATGDTIKLVTYKNWYGNIGASPYPMEIANGQWGAFLHVKKSPGPNSVGAVVYRGKDPTGVECDWMVSFDNPDNKVQLNTKAYTEVREIDHFLLDSTWATIYNLMQSSGYFHDSTKDKNNQKGCSLSVSIGNDHFPIAVAVFTLQDV</sequence>